<accession>M2V040</accession>
<evidence type="ECO:0000256" key="1">
    <source>
        <dbReference type="ARBA" id="ARBA00022574"/>
    </source>
</evidence>
<dbReference type="eggNOG" id="KOG0266">
    <property type="taxonomic scope" value="Eukaryota"/>
</dbReference>
<dbReference type="AlphaFoldDB" id="M2V040"/>
<dbReference type="STRING" id="701091.M2V040"/>
<name>M2V040_COCH5</name>
<dbReference type="SUPFAM" id="SSF50978">
    <property type="entry name" value="WD40 repeat-like"/>
    <property type="match status" value="1"/>
</dbReference>
<proteinExistence type="predicted"/>
<dbReference type="InterPro" id="IPR001680">
    <property type="entry name" value="WD40_rpt"/>
</dbReference>
<evidence type="ECO:0000313" key="4">
    <source>
        <dbReference type="EMBL" id="EMD93388.1"/>
    </source>
</evidence>
<gene>
    <name evidence="4" type="ORF">COCHEDRAFT_1171027</name>
</gene>
<organism evidence="4 5">
    <name type="scientific">Cochliobolus heterostrophus (strain C5 / ATCC 48332 / race O)</name>
    <name type="common">Southern corn leaf blight fungus</name>
    <name type="synonym">Bipolaris maydis</name>
    <dbReference type="NCBI Taxonomy" id="701091"/>
    <lineage>
        <taxon>Eukaryota</taxon>
        <taxon>Fungi</taxon>
        <taxon>Dikarya</taxon>
        <taxon>Ascomycota</taxon>
        <taxon>Pezizomycotina</taxon>
        <taxon>Dothideomycetes</taxon>
        <taxon>Pleosporomycetidae</taxon>
        <taxon>Pleosporales</taxon>
        <taxon>Pleosporineae</taxon>
        <taxon>Pleosporaceae</taxon>
        <taxon>Bipolaris</taxon>
    </lineage>
</organism>
<dbReference type="PROSITE" id="PS00678">
    <property type="entry name" value="WD_REPEATS_1"/>
    <property type="match status" value="2"/>
</dbReference>
<protein>
    <submittedName>
        <fullName evidence="4">Uncharacterized protein</fullName>
    </submittedName>
</protein>
<dbReference type="PANTHER" id="PTHR19848">
    <property type="entry name" value="WD40 REPEAT PROTEIN"/>
    <property type="match status" value="1"/>
</dbReference>
<reference evidence="5" key="2">
    <citation type="journal article" date="2013" name="PLoS Genet.">
        <title>Comparative genome structure, secondary metabolite, and effector coding capacity across Cochliobolus pathogens.</title>
        <authorList>
            <person name="Condon B.J."/>
            <person name="Leng Y."/>
            <person name="Wu D."/>
            <person name="Bushley K.E."/>
            <person name="Ohm R.A."/>
            <person name="Otillar R."/>
            <person name="Martin J."/>
            <person name="Schackwitz W."/>
            <person name="Grimwood J."/>
            <person name="MohdZainudin N."/>
            <person name="Xue C."/>
            <person name="Wang R."/>
            <person name="Manning V.A."/>
            <person name="Dhillon B."/>
            <person name="Tu Z.J."/>
            <person name="Steffenson B.J."/>
            <person name="Salamov A."/>
            <person name="Sun H."/>
            <person name="Lowry S."/>
            <person name="LaButti K."/>
            <person name="Han J."/>
            <person name="Copeland A."/>
            <person name="Lindquist E."/>
            <person name="Barry K."/>
            <person name="Schmutz J."/>
            <person name="Baker S.E."/>
            <person name="Ciuffetti L.M."/>
            <person name="Grigoriev I.V."/>
            <person name="Zhong S."/>
            <person name="Turgeon B.G."/>
        </authorList>
    </citation>
    <scope>NUCLEOTIDE SEQUENCE [LARGE SCALE GENOMIC DNA]</scope>
    <source>
        <strain evidence="5">C5 / ATCC 48332 / race O</strain>
    </source>
</reference>
<dbReference type="PROSITE" id="PS50294">
    <property type="entry name" value="WD_REPEATS_REGION"/>
    <property type="match status" value="2"/>
</dbReference>
<dbReference type="InterPro" id="IPR015943">
    <property type="entry name" value="WD40/YVTN_repeat-like_dom_sf"/>
</dbReference>
<sequence>MEKIHLILGDAPLQIYSSALVFASENSMIRQTFMSKVATATSKVLEGHSSWVTVATFSPDGQLVASASNDNTVRLWEVATGACRGVLEGHHSWVITVTFSPDSQLLASASYDETVRLWEVATGVCRSMINRLGGYIWSIDFSPDGQLLHTDRGDCALDGTKDVPSLSSSQAQPSYCIVQERWILRNHERFLWIPPKFRTQATAACQDMVCLGLQSGRIILIKIL</sequence>
<dbReference type="InterPro" id="IPR019775">
    <property type="entry name" value="WD40_repeat_CS"/>
</dbReference>
<keyword evidence="2" id="KW-0677">Repeat</keyword>
<reference evidence="4 5" key="1">
    <citation type="journal article" date="2012" name="PLoS Pathog.">
        <title>Diverse lifestyles and strategies of plant pathogenesis encoded in the genomes of eighteen Dothideomycetes fungi.</title>
        <authorList>
            <person name="Ohm R.A."/>
            <person name="Feau N."/>
            <person name="Henrissat B."/>
            <person name="Schoch C.L."/>
            <person name="Horwitz B.A."/>
            <person name="Barry K.W."/>
            <person name="Condon B.J."/>
            <person name="Copeland A.C."/>
            <person name="Dhillon B."/>
            <person name="Glaser F."/>
            <person name="Hesse C.N."/>
            <person name="Kosti I."/>
            <person name="LaButti K."/>
            <person name="Lindquist E.A."/>
            <person name="Lucas S."/>
            <person name="Salamov A.A."/>
            <person name="Bradshaw R.E."/>
            <person name="Ciuffetti L."/>
            <person name="Hamelin R.C."/>
            <person name="Kema G.H.J."/>
            <person name="Lawrence C."/>
            <person name="Scott J.A."/>
            <person name="Spatafora J.W."/>
            <person name="Turgeon B.G."/>
            <person name="de Wit P.J.G.M."/>
            <person name="Zhong S."/>
            <person name="Goodwin S.B."/>
            <person name="Grigoriev I.V."/>
        </authorList>
    </citation>
    <scope>NUCLEOTIDE SEQUENCE [LARGE SCALE GENOMIC DNA]</scope>
    <source>
        <strain evidence="5">C5 / ATCC 48332 / race O</strain>
    </source>
</reference>
<dbReference type="PROSITE" id="PS50082">
    <property type="entry name" value="WD_REPEATS_2"/>
    <property type="match status" value="2"/>
</dbReference>
<keyword evidence="5" id="KW-1185">Reference proteome</keyword>
<evidence type="ECO:0000256" key="2">
    <source>
        <dbReference type="ARBA" id="ARBA00022737"/>
    </source>
</evidence>
<feature type="repeat" description="WD" evidence="3">
    <location>
        <begin position="87"/>
        <end position="128"/>
    </location>
</feature>
<dbReference type="OMA" id="WITWNTH"/>
<dbReference type="Proteomes" id="UP000016936">
    <property type="component" value="Unassembled WGS sequence"/>
</dbReference>
<dbReference type="EMBL" id="KB445573">
    <property type="protein sequence ID" value="EMD93388.1"/>
    <property type="molecule type" value="Genomic_DNA"/>
</dbReference>
<dbReference type="Pfam" id="PF00400">
    <property type="entry name" value="WD40"/>
    <property type="match status" value="3"/>
</dbReference>
<dbReference type="Gene3D" id="2.130.10.10">
    <property type="entry name" value="YVTN repeat-like/Quinoprotein amine dehydrogenase"/>
    <property type="match status" value="1"/>
</dbReference>
<feature type="repeat" description="WD" evidence="3">
    <location>
        <begin position="45"/>
        <end position="86"/>
    </location>
</feature>
<evidence type="ECO:0000256" key="3">
    <source>
        <dbReference type="PROSITE-ProRule" id="PRU00221"/>
    </source>
</evidence>
<keyword evidence="1 3" id="KW-0853">WD repeat</keyword>
<evidence type="ECO:0000313" key="5">
    <source>
        <dbReference type="Proteomes" id="UP000016936"/>
    </source>
</evidence>
<dbReference type="HOGENOM" id="CLU_000288_57_19_1"/>
<dbReference type="InterPro" id="IPR036322">
    <property type="entry name" value="WD40_repeat_dom_sf"/>
</dbReference>
<dbReference type="PANTHER" id="PTHR19848:SF8">
    <property type="entry name" value="F-BOX AND WD REPEAT DOMAIN CONTAINING 7"/>
    <property type="match status" value="1"/>
</dbReference>
<dbReference type="SMART" id="SM00320">
    <property type="entry name" value="WD40"/>
    <property type="match status" value="2"/>
</dbReference>